<dbReference type="EMBL" id="JAUJEA010000002">
    <property type="protein sequence ID" value="MDN5201236.1"/>
    <property type="molecule type" value="Genomic_DNA"/>
</dbReference>
<evidence type="ECO:0000313" key="1">
    <source>
        <dbReference type="EMBL" id="MDN5201236.1"/>
    </source>
</evidence>
<accession>A0ABT8KKJ4</accession>
<evidence type="ECO:0000313" key="2">
    <source>
        <dbReference type="Proteomes" id="UP001172082"/>
    </source>
</evidence>
<comment type="caution">
    <text evidence="1">The sequence shown here is derived from an EMBL/GenBank/DDBJ whole genome shotgun (WGS) entry which is preliminary data.</text>
</comment>
<dbReference type="Proteomes" id="UP001172082">
    <property type="component" value="Unassembled WGS sequence"/>
</dbReference>
<keyword evidence="2" id="KW-1185">Reference proteome</keyword>
<organism evidence="1 2">
    <name type="scientific">Splendidivirga corallicola</name>
    <dbReference type="NCBI Taxonomy" id="3051826"/>
    <lineage>
        <taxon>Bacteria</taxon>
        <taxon>Pseudomonadati</taxon>
        <taxon>Bacteroidota</taxon>
        <taxon>Cytophagia</taxon>
        <taxon>Cytophagales</taxon>
        <taxon>Splendidivirgaceae</taxon>
        <taxon>Splendidivirga</taxon>
    </lineage>
</organism>
<name>A0ABT8KKJ4_9BACT</name>
<reference evidence="1" key="1">
    <citation type="submission" date="2023-06" db="EMBL/GenBank/DDBJ databases">
        <title>Genomic of Parafulvivirga corallium.</title>
        <authorList>
            <person name="Wang G."/>
        </authorList>
    </citation>
    <scope>NUCLEOTIDE SEQUENCE</scope>
    <source>
        <strain evidence="1">BMA10</strain>
    </source>
</reference>
<protein>
    <submittedName>
        <fullName evidence="1">Uncharacterized protein</fullName>
    </submittedName>
</protein>
<gene>
    <name evidence="1" type="ORF">QQ008_07680</name>
</gene>
<sequence>MVIPIPSKNMRFTITLGIKAIRPVSVGIIIYDPTVHYSDYFRRKVTFRASAFKPGRSHYREIQIPVPVSPENLVLEVYNKNTLDEDGFKLTKFDVNEMPPAEVWASPERHRFMDFAIRFAQKAGFAKPGFYHSPDHEFLIQYLPTITDDFGSELVTPARIHRQMPRVQLSQKLFQQFTIPVRVAVLSHEGCHFFMNTRSERNADLCGIQYYLDYGFPTIEAVYAATKVFKQHPESIGKPHIDRTSDILDFIDKYKEDKNLKKAS</sequence>
<dbReference type="RefSeq" id="WP_346751262.1">
    <property type="nucleotide sequence ID" value="NZ_JAUJEA010000002.1"/>
</dbReference>
<proteinExistence type="predicted"/>